<dbReference type="Gene3D" id="3.55.50.30">
    <property type="match status" value="1"/>
</dbReference>
<keyword evidence="10" id="KW-0732">Signal</keyword>
<gene>
    <name evidence="13" type="ORF">GGR06_001934</name>
</gene>
<dbReference type="SUPFAM" id="SSF56935">
    <property type="entry name" value="Porins"/>
    <property type="match status" value="1"/>
</dbReference>
<evidence type="ECO:0000259" key="11">
    <source>
        <dbReference type="Pfam" id="PF00593"/>
    </source>
</evidence>
<proteinExistence type="inferred from homology"/>
<keyword evidence="4 8" id="KW-0812">Transmembrane</keyword>
<comment type="subcellular location">
    <subcellularLocation>
        <location evidence="1 8">Cell outer membrane</location>
        <topology evidence="1 8">Multi-pass membrane protein</topology>
    </subcellularLocation>
</comment>
<dbReference type="RefSeq" id="WP_158332240.1">
    <property type="nucleotide sequence ID" value="NZ_JACIER010000006.1"/>
</dbReference>
<dbReference type="InterPro" id="IPR037066">
    <property type="entry name" value="Plug_dom_sf"/>
</dbReference>
<feature type="domain" description="TonB-dependent receptor plug" evidence="12">
    <location>
        <begin position="213"/>
        <end position="337"/>
    </location>
</feature>
<keyword evidence="2 8" id="KW-0813">Transport</keyword>
<dbReference type="Pfam" id="PF07715">
    <property type="entry name" value="Plug"/>
    <property type="match status" value="1"/>
</dbReference>
<protein>
    <submittedName>
        <fullName evidence="13">TonB-linked SusC/RagA family outer membrane protein</fullName>
    </submittedName>
</protein>
<dbReference type="InterPro" id="IPR039426">
    <property type="entry name" value="TonB-dep_rcpt-like"/>
</dbReference>
<dbReference type="Proteomes" id="UP000560658">
    <property type="component" value="Unassembled WGS sequence"/>
</dbReference>
<dbReference type="PROSITE" id="PS52016">
    <property type="entry name" value="TONB_DEPENDENT_REC_3"/>
    <property type="match status" value="1"/>
</dbReference>
<dbReference type="InterPro" id="IPR012910">
    <property type="entry name" value="Plug_dom"/>
</dbReference>
<evidence type="ECO:0000256" key="10">
    <source>
        <dbReference type="SAM" id="SignalP"/>
    </source>
</evidence>
<dbReference type="Pfam" id="PF13715">
    <property type="entry name" value="CarbopepD_reg_2"/>
    <property type="match status" value="1"/>
</dbReference>
<dbReference type="AlphaFoldDB" id="A0A840D666"/>
<dbReference type="Gene3D" id="2.60.40.1120">
    <property type="entry name" value="Carboxypeptidase-like, regulatory domain"/>
    <property type="match status" value="1"/>
</dbReference>
<dbReference type="Gene3D" id="2.40.170.20">
    <property type="entry name" value="TonB-dependent receptor, beta-barrel domain"/>
    <property type="match status" value="1"/>
</dbReference>
<evidence type="ECO:0000313" key="13">
    <source>
        <dbReference type="EMBL" id="MBB4044145.1"/>
    </source>
</evidence>
<evidence type="ECO:0000256" key="2">
    <source>
        <dbReference type="ARBA" id="ARBA00022448"/>
    </source>
</evidence>
<keyword evidence="6 8" id="KW-0472">Membrane</keyword>
<feature type="signal peptide" evidence="10">
    <location>
        <begin position="1"/>
        <end position="22"/>
    </location>
</feature>
<dbReference type="Gene3D" id="2.170.130.10">
    <property type="entry name" value="TonB-dependent receptor, plug domain"/>
    <property type="match status" value="1"/>
</dbReference>
<keyword evidence="3 8" id="KW-1134">Transmembrane beta strand</keyword>
<dbReference type="InterPro" id="IPR036942">
    <property type="entry name" value="Beta-barrel_TonB_sf"/>
</dbReference>
<evidence type="ECO:0000259" key="12">
    <source>
        <dbReference type="Pfam" id="PF07715"/>
    </source>
</evidence>
<comment type="caution">
    <text evidence="13">The sequence shown here is derived from an EMBL/GenBank/DDBJ whole genome shotgun (WGS) entry which is preliminary data.</text>
</comment>
<evidence type="ECO:0000256" key="7">
    <source>
        <dbReference type="ARBA" id="ARBA00023237"/>
    </source>
</evidence>
<dbReference type="NCBIfam" id="TIGR04056">
    <property type="entry name" value="OMP_RagA_SusC"/>
    <property type="match status" value="1"/>
</dbReference>
<accession>A0A840D666</accession>
<dbReference type="EMBL" id="JACIER010000006">
    <property type="protein sequence ID" value="MBB4044145.1"/>
    <property type="molecule type" value="Genomic_DNA"/>
</dbReference>
<evidence type="ECO:0000256" key="1">
    <source>
        <dbReference type="ARBA" id="ARBA00004571"/>
    </source>
</evidence>
<dbReference type="Pfam" id="PF00593">
    <property type="entry name" value="TonB_dep_Rec_b-barrel"/>
    <property type="match status" value="1"/>
</dbReference>
<keyword evidence="5 9" id="KW-0798">TonB box</keyword>
<evidence type="ECO:0000256" key="6">
    <source>
        <dbReference type="ARBA" id="ARBA00023136"/>
    </source>
</evidence>
<evidence type="ECO:0000256" key="9">
    <source>
        <dbReference type="RuleBase" id="RU003357"/>
    </source>
</evidence>
<comment type="similarity">
    <text evidence="8 9">Belongs to the TonB-dependent receptor family.</text>
</comment>
<evidence type="ECO:0000256" key="4">
    <source>
        <dbReference type="ARBA" id="ARBA00022692"/>
    </source>
</evidence>
<reference evidence="13" key="1">
    <citation type="submission" date="2020-08" db="EMBL/GenBank/DDBJ databases">
        <title>Genomic Encyclopedia of Type Strains, Phase IV (KMG-IV): sequencing the most valuable type-strain genomes for metagenomic binning, comparative biology and taxonomic classification.</title>
        <authorList>
            <person name="Goeker M."/>
        </authorList>
    </citation>
    <scope>NUCLEOTIDE SEQUENCE [LARGE SCALE GENOMIC DNA]</scope>
    <source>
        <strain evidence="13">DSM 105720</strain>
    </source>
</reference>
<evidence type="ECO:0000256" key="5">
    <source>
        <dbReference type="ARBA" id="ARBA00023077"/>
    </source>
</evidence>
<keyword evidence="7 8" id="KW-0998">Cell outer membrane</keyword>
<keyword evidence="14" id="KW-1185">Reference proteome</keyword>
<sequence length="1118" mass="125214">MKSSVLMCLLATMLLLSTQLYAQPKKNVTITFKNEQLASALKKIGNVSGSKIVFNTEDVRGFTTTCTIQSATVEKALELVIGDKPFIYKNDGEFISVVKKRVTTGGTPAIASTQARAITGTVIDSDKLELPGVNVAIKGTAKGAITATDGSFSVLVPIGHTVTLVFSYVGMESLEKVITMGNENIGLGKVILNEDHSQLAEVVVTGVFNKPRESYTGAATSFTKKQLQESGSRSMISALKNLDPSFNIADNVLIGSDPNSLPSITIRGASSLPTDVKDLQVSSENQRTANQPLFIMDGFEITLTRFMDLDESQIENITLLKDANATALYGSKGSNGVVVITSKVIPAGKLRISYKGTLSIEAPDLTSYNLMNASEKLAYEKAAGLYVADNAIDEQGLLDLYNKRQLDVTRGVDTYWLKYPVRTGVGSRHSLSIDGGNEGLRYGASIGFNDVEGAMKGSSRKVFTGNMFLLYKHKNWTFQNNLQITSSKSSNSPYGSFNQYCNLNSYYMPFGEDGNPEKILENVTYASLNYRTNKVYNPLYDAYLPSRNTSEYIDITNNFAVEWHISPELFVRGQFSYTKQTTRSDVYVSAEHSMFDEFVGDDYSRKGRYTMGNGSFNKYTGQLTLNYSKEFKDVHQVFAGLGMTLDESKSESYSVVGEGISVLNMDFLGMANQYYKDGRPFGVESISRDAGFLFNFRYTYDRRYFFDLNGKYDGSSQFGSESRFAPFWSTGAGWNMQNEEFLLEHKWINIARLRASYGVTGSQNFASYLGFRSYQDYGGKSTQGWYGVYLMAFGNPDLQWQKTTQLNLGLDLELLNRRLDITFDWYNKVTDDLLSDVNLPLSSGFQNYKSNIGKVQNQGVELYINGTIIQNVEHDFRWRMGVKMIHNKNTIKSISNSLQAMNDDLLSTTKDDYNPSFLYKEGESINTIYAVRSKGIDPGSGKEIYIKQDGTETFTWDAKDQVACGVASPKLEGTVNAYVYWKGLSLNAIFGYRWGGYAYNATLANKVENIFPYNNADRRVLYDRWKQPGDLAAYKSVKDFTKTRATTRFLFKDNAFYGSSLNLGYEFPTEWTRKHLHLEYLSLNGNVEDLFYWSTIKRERGTDYPFSRKVSFSITARF</sequence>
<feature type="chain" id="PRO_5032953463" evidence="10">
    <location>
        <begin position="23"/>
        <end position="1118"/>
    </location>
</feature>
<evidence type="ECO:0000256" key="8">
    <source>
        <dbReference type="PROSITE-ProRule" id="PRU01360"/>
    </source>
</evidence>
<feature type="domain" description="TonB-dependent receptor-like beta-barrel" evidence="11">
    <location>
        <begin position="490"/>
        <end position="1007"/>
    </location>
</feature>
<organism evidence="13 14">
    <name type="scientific">Bacteroides reticulotermitis</name>
    <dbReference type="NCBI Taxonomy" id="1133319"/>
    <lineage>
        <taxon>Bacteria</taxon>
        <taxon>Pseudomonadati</taxon>
        <taxon>Bacteroidota</taxon>
        <taxon>Bacteroidia</taxon>
        <taxon>Bacteroidales</taxon>
        <taxon>Bacteroidaceae</taxon>
        <taxon>Bacteroides</taxon>
    </lineage>
</organism>
<evidence type="ECO:0000256" key="3">
    <source>
        <dbReference type="ARBA" id="ARBA00022452"/>
    </source>
</evidence>
<dbReference type="SUPFAM" id="SSF49464">
    <property type="entry name" value="Carboxypeptidase regulatory domain-like"/>
    <property type="match status" value="1"/>
</dbReference>
<name>A0A840D666_9BACE</name>
<dbReference type="InterPro" id="IPR023997">
    <property type="entry name" value="TonB-dep_OMP_SusC/RagA_CS"/>
</dbReference>
<evidence type="ECO:0000313" key="14">
    <source>
        <dbReference type="Proteomes" id="UP000560658"/>
    </source>
</evidence>
<dbReference type="InterPro" id="IPR000531">
    <property type="entry name" value="Beta-barrel_TonB"/>
</dbReference>
<dbReference type="InterPro" id="IPR023996">
    <property type="entry name" value="TonB-dep_OMP_SusC/RagA"/>
</dbReference>
<dbReference type="GO" id="GO:0009279">
    <property type="term" value="C:cell outer membrane"/>
    <property type="evidence" value="ECO:0007669"/>
    <property type="project" value="UniProtKB-SubCell"/>
</dbReference>
<dbReference type="InterPro" id="IPR008969">
    <property type="entry name" value="CarboxyPept-like_regulatory"/>
</dbReference>
<dbReference type="NCBIfam" id="TIGR04057">
    <property type="entry name" value="SusC_RagA_signa"/>
    <property type="match status" value="1"/>
</dbReference>